<dbReference type="Proteomes" id="UP000198372">
    <property type="component" value="Unassembled WGS sequence"/>
</dbReference>
<feature type="region of interest" description="Disordered" evidence="1">
    <location>
        <begin position="534"/>
        <end position="676"/>
    </location>
</feature>
<feature type="compositionally biased region" description="Polar residues" evidence="1">
    <location>
        <begin position="220"/>
        <end position="237"/>
    </location>
</feature>
<dbReference type="OrthoDB" id="2536868at2759"/>
<accession>A0A238FF41</accession>
<feature type="compositionally biased region" description="Basic and acidic residues" evidence="1">
    <location>
        <begin position="661"/>
        <end position="676"/>
    </location>
</feature>
<name>A0A238FF41_9BASI</name>
<evidence type="ECO:0000313" key="2">
    <source>
        <dbReference type="EMBL" id="SCV69748.1"/>
    </source>
</evidence>
<evidence type="ECO:0000313" key="3">
    <source>
        <dbReference type="Proteomes" id="UP000198372"/>
    </source>
</evidence>
<feature type="compositionally biased region" description="Basic residues" evidence="1">
    <location>
        <begin position="19"/>
        <end position="28"/>
    </location>
</feature>
<keyword evidence="3" id="KW-1185">Reference proteome</keyword>
<feature type="compositionally biased region" description="Low complexity" evidence="1">
    <location>
        <begin position="75"/>
        <end position="100"/>
    </location>
</feature>
<proteinExistence type="predicted"/>
<feature type="region of interest" description="Disordered" evidence="1">
    <location>
        <begin position="462"/>
        <end position="482"/>
    </location>
</feature>
<reference evidence="3" key="1">
    <citation type="submission" date="2016-09" db="EMBL/GenBank/DDBJ databases">
        <authorList>
            <person name="Jeantristanb JTB J.-T."/>
            <person name="Ricardo R."/>
        </authorList>
    </citation>
    <scope>NUCLEOTIDE SEQUENCE [LARGE SCALE GENOMIC DNA]</scope>
</reference>
<feature type="compositionally biased region" description="Low complexity" evidence="1">
    <location>
        <begin position="198"/>
        <end position="219"/>
    </location>
</feature>
<protein>
    <submittedName>
        <fullName evidence="2">BQ2448_1142 protein</fullName>
    </submittedName>
</protein>
<evidence type="ECO:0000256" key="1">
    <source>
        <dbReference type="SAM" id="MobiDB-lite"/>
    </source>
</evidence>
<dbReference type="EMBL" id="FMSP01000005">
    <property type="protein sequence ID" value="SCV69748.1"/>
    <property type="molecule type" value="Genomic_DNA"/>
</dbReference>
<feature type="compositionally biased region" description="Polar residues" evidence="1">
    <location>
        <begin position="101"/>
        <end position="115"/>
    </location>
</feature>
<gene>
    <name evidence="2" type="ORF">BQ2448_1142</name>
</gene>
<feature type="compositionally biased region" description="Low complexity" evidence="1">
    <location>
        <begin position="266"/>
        <end position="287"/>
    </location>
</feature>
<feature type="region of interest" description="Disordered" evidence="1">
    <location>
        <begin position="338"/>
        <end position="370"/>
    </location>
</feature>
<feature type="region of interest" description="Disordered" evidence="1">
    <location>
        <begin position="1"/>
        <end position="242"/>
    </location>
</feature>
<feature type="compositionally biased region" description="Low complexity" evidence="1">
    <location>
        <begin position="295"/>
        <end position="309"/>
    </location>
</feature>
<feature type="compositionally biased region" description="Polar residues" evidence="1">
    <location>
        <begin position="628"/>
        <end position="651"/>
    </location>
</feature>
<feature type="compositionally biased region" description="Acidic residues" evidence="1">
    <location>
        <begin position="578"/>
        <end position="596"/>
    </location>
</feature>
<feature type="compositionally biased region" description="Low complexity" evidence="1">
    <location>
        <begin position="53"/>
        <end position="63"/>
    </location>
</feature>
<feature type="region of interest" description="Disordered" evidence="1">
    <location>
        <begin position="266"/>
        <end position="310"/>
    </location>
</feature>
<dbReference type="AlphaFoldDB" id="A0A238FF41"/>
<organism evidence="2 3">
    <name type="scientific">Microbotryum intermedium</name>
    <dbReference type="NCBI Taxonomy" id="269621"/>
    <lineage>
        <taxon>Eukaryota</taxon>
        <taxon>Fungi</taxon>
        <taxon>Dikarya</taxon>
        <taxon>Basidiomycota</taxon>
        <taxon>Pucciniomycotina</taxon>
        <taxon>Microbotryomycetes</taxon>
        <taxon>Microbotryales</taxon>
        <taxon>Microbotryaceae</taxon>
        <taxon>Microbotryum</taxon>
    </lineage>
</organism>
<sequence>MAAVAPNTASTSSLDQHHGTHRQQKKLFRSISRFLSGGRSRPKLVAASAPESGSRTTAAAAPNAHHRTTAPPPHAAAAGTSTATATATATASRTTGSDAAQSTPRANNGNGTSSAPYVDHVPMEYVGRGAGAGPPPALGARMSQVTASSGGYDEEDELYPHSRRSIISSDAPPRHYDDEDDDDDGNDNYSVGADTDASIRPISPASHAPSSIGSSSFAPTQATHRSSTSTKPTTHLSIDSGGANRIAVVPGTGMLFSGTQTHAGHLSLTAPSSSPLASAPPLNAPQLGDALQDEPSSASAATSAGPSTPIREIAEPSLTHLAPIESLAPMSLDSSLLGATHASNVPGHTLAHPRNNPHPNGPPPDNASMITLASSSFAPSIFARGPASPSMHAVSGIQRVWKEGGGGAPSTLGVTADEDASVRALAPSRRASDESLGSRSTWSAAVARVGLGGAALSIKGRTPSIRTTGTGAEDLESAGPDVETEAQKVVRREGARNDAVVAKSNAGIAIAAGDTGSVRSAPFMLGSGGLSRYLPASDSVKRGSPSISSSLRGIAPAPSEKGFGDDEDDVSSYIGTERDDEEATTAGDGEEADEGELPTAAAAAAGQSDIILPTMTGEAPPDRVNDLVNDTNGQRRQSVLLSTQIGTSTTPREGEIVTPRVESRGAFERADTLVPS</sequence>